<dbReference type="InterPro" id="IPR009061">
    <property type="entry name" value="DNA-bd_dom_put_sf"/>
</dbReference>
<dbReference type="SMART" id="SM00422">
    <property type="entry name" value="HTH_MERR"/>
    <property type="match status" value="1"/>
</dbReference>
<feature type="region of interest" description="Disordered" evidence="2">
    <location>
        <begin position="157"/>
        <end position="234"/>
    </location>
</feature>
<dbReference type="PANTHER" id="PTHR30204">
    <property type="entry name" value="REDOX-CYCLING DRUG-SENSING TRANSCRIPTIONAL ACTIVATOR SOXR"/>
    <property type="match status" value="1"/>
</dbReference>
<dbReference type="PANTHER" id="PTHR30204:SF89">
    <property type="entry name" value="HTH MERR-TYPE DOMAIN-CONTAINING PROTEIN"/>
    <property type="match status" value="1"/>
</dbReference>
<dbReference type="InterPro" id="IPR047057">
    <property type="entry name" value="MerR_fam"/>
</dbReference>
<dbReference type="Proteomes" id="UP001551482">
    <property type="component" value="Unassembled WGS sequence"/>
</dbReference>
<feature type="compositionally biased region" description="Low complexity" evidence="2">
    <location>
        <begin position="167"/>
        <end position="187"/>
    </location>
</feature>
<dbReference type="Gene3D" id="1.10.1660.10">
    <property type="match status" value="1"/>
</dbReference>
<keyword evidence="5" id="KW-1185">Reference proteome</keyword>
<feature type="compositionally biased region" description="Low complexity" evidence="2">
    <location>
        <begin position="210"/>
        <end position="222"/>
    </location>
</feature>
<proteinExistence type="predicted"/>
<evidence type="ECO:0000256" key="1">
    <source>
        <dbReference type="ARBA" id="ARBA00023125"/>
    </source>
</evidence>
<dbReference type="RefSeq" id="WP_358363456.1">
    <property type="nucleotide sequence ID" value="NZ_JBEZFP010000172.1"/>
</dbReference>
<evidence type="ECO:0000259" key="3">
    <source>
        <dbReference type="PROSITE" id="PS50937"/>
    </source>
</evidence>
<organism evidence="4 5">
    <name type="scientific">Streptodolium elevatio</name>
    <dbReference type="NCBI Taxonomy" id="3157996"/>
    <lineage>
        <taxon>Bacteria</taxon>
        <taxon>Bacillati</taxon>
        <taxon>Actinomycetota</taxon>
        <taxon>Actinomycetes</taxon>
        <taxon>Kitasatosporales</taxon>
        <taxon>Streptomycetaceae</taxon>
        <taxon>Streptodolium</taxon>
    </lineage>
</organism>
<comment type="caution">
    <text evidence="4">The sequence shown here is derived from an EMBL/GenBank/DDBJ whole genome shotgun (WGS) entry which is preliminary data.</text>
</comment>
<evidence type="ECO:0000313" key="4">
    <source>
        <dbReference type="EMBL" id="MEU8139389.1"/>
    </source>
</evidence>
<dbReference type="InterPro" id="IPR000551">
    <property type="entry name" value="MerR-type_HTH_dom"/>
</dbReference>
<dbReference type="SUPFAM" id="SSF46955">
    <property type="entry name" value="Putative DNA-binding domain"/>
    <property type="match status" value="1"/>
</dbReference>
<accession>A0ABV3DW35</accession>
<feature type="compositionally biased region" description="Basic and acidic residues" evidence="2">
    <location>
        <begin position="199"/>
        <end position="208"/>
    </location>
</feature>
<dbReference type="Pfam" id="PF13411">
    <property type="entry name" value="MerR_1"/>
    <property type="match status" value="1"/>
</dbReference>
<gene>
    <name evidence="4" type="ORF">AB0C36_38560</name>
</gene>
<name>A0ABV3DW35_9ACTN</name>
<feature type="domain" description="HTH merR-type" evidence="3">
    <location>
        <begin position="26"/>
        <end position="88"/>
    </location>
</feature>
<keyword evidence="1" id="KW-0238">DNA-binding</keyword>
<dbReference type="CDD" id="cd00592">
    <property type="entry name" value="HTH_MerR-like"/>
    <property type="match status" value="1"/>
</dbReference>
<reference evidence="4 5" key="1">
    <citation type="submission" date="2024-06" db="EMBL/GenBank/DDBJ databases">
        <title>The Natural Products Discovery Center: Release of the First 8490 Sequenced Strains for Exploring Actinobacteria Biosynthetic Diversity.</title>
        <authorList>
            <person name="Kalkreuter E."/>
            <person name="Kautsar S.A."/>
            <person name="Yang D."/>
            <person name="Bader C.D."/>
            <person name="Teijaro C.N."/>
            <person name="Fluegel L."/>
            <person name="Davis C.M."/>
            <person name="Simpson J.R."/>
            <person name="Lauterbach L."/>
            <person name="Steele A.D."/>
            <person name="Gui C."/>
            <person name="Meng S."/>
            <person name="Li G."/>
            <person name="Viehrig K."/>
            <person name="Ye F."/>
            <person name="Su P."/>
            <person name="Kiefer A.F."/>
            <person name="Nichols A."/>
            <person name="Cepeda A.J."/>
            <person name="Yan W."/>
            <person name="Fan B."/>
            <person name="Jiang Y."/>
            <person name="Adhikari A."/>
            <person name="Zheng C.-J."/>
            <person name="Schuster L."/>
            <person name="Cowan T.M."/>
            <person name="Smanski M.J."/>
            <person name="Chevrette M.G."/>
            <person name="De Carvalho L.P.S."/>
            <person name="Shen B."/>
        </authorList>
    </citation>
    <scope>NUCLEOTIDE SEQUENCE [LARGE SCALE GENOMIC DNA]</scope>
    <source>
        <strain evidence="4 5">NPDC048946</strain>
    </source>
</reference>
<protein>
    <submittedName>
        <fullName evidence="4">MerR family transcriptional regulator</fullName>
    </submittedName>
</protein>
<sequence>MTAAPPRTGGGRALVGIGEVMAMLRAEFPDVSISKIRFLEAEGLVEPQRTPSGYRKFGPSDVDRLRYVLRVQRDQYLPLKVIKDHLDAIDRGLEPAEDGLVASLAAADADRGDNPHGGSEPTAVVLLSRAELLAAAGIDEAALARLEEFGLIEPRRPAADTPIVPTAPAAPGRDGAADGVADPAEGPRQASGAAPVPGAREEPRDDAGRTAAGPDTPGADAGQPHARAATADAGPQYDGDALVVARLVSALGEYGLEPRHLRQVKAAADREAALVEQIVAPLLHRRGAGAKSGAEETVRDLLSLTSRLHTVLVGAALRPLLDR</sequence>
<dbReference type="PROSITE" id="PS50937">
    <property type="entry name" value="HTH_MERR_2"/>
    <property type="match status" value="1"/>
</dbReference>
<evidence type="ECO:0000313" key="5">
    <source>
        <dbReference type="Proteomes" id="UP001551482"/>
    </source>
</evidence>
<evidence type="ECO:0000256" key="2">
    <source>
        <dbReference type="SAM" id="MobiDB-lite"/>
    </source>
</evidence>
<dbReference type="EMBL" id="JBEZFP010000172">
    <property type="protein sequence ID" value="MEU8139389.1"/>
    <property type="molecule type" value="Genomic_DNA"/>
</dbReference>